<organism evidence="3 4">
    <name type="scientific">Inquilinus limosus MP06</name>
    <dbReference type="NCBI Taxonomy" id="1398085"/>
    <lineage>
        <taxon>Bacteria</taxon>
        <taxon>Pseudomonadati</taxon>
        <taxon>Pseudomonadota</taxon>
        <taxon>Alphaproteobacteria</taxon>
        <taxon>Rhodospirillales</taxon>
        <taxon>Rhodospirillaceae</taxon>
        <taxon>Inquilinus</taxon>
    </lineage>
</organism>
<dbReference type="InterPro" id="IPR024163">
    <property type="entry name" value="Aerotolerance_reg_N"/>
</dbReference>
<dbReference type="RefSeq" id="WP_034849832.1">
    <property type="nucleotide sequence ID" value="NZ_JANX01001095.1"/>
</dbReference>
<evidence type="ECO:0000313" key="3">
    <source>
        <dbReference type="EMBL" id="KGM30053.1"/>
    </source>
</evidence>
<dbReference type="Pfam" id="PF07584">
    <property type="entry name" value="BatA"/>
    <property type="match status" value="1"/>
</dbReference>
<dbReference type="Proteomes" id="UP000029995">
    <property type="component" value="Unassembled WGS sequence"/>
</dbReference>
<keyword evidence="1" id="KW-0472">Membrane</keyword>
<comment type="caution">
    <text evidence="3">The sequence shown here is derived from an EMBL/GenBank/DDBJ whole genome shotgun (WGS) entry which is preliminary data.</text>
</comment>
<feature type="domain" description="Aerotolerance regulator N-terminal" evidence="2">
    <location>
        <begin position="8"/>
        <end position="81"/>
    </location>
</feature>
<proteinExistence type="predicted"/>
<feature type="transmembrane region" description="Helical" evidence="1">
    <location>
        <begin position="6"/>
        <end position="28"/>
    </location>
</feature>
<accession>A0A0A0CWN7</accession>
<dbReference type="AlphaFoldDB" id="A0A0A0CWN7"/>
<evidence type="ECO:0000256" key="1">
    <source>
        <dbReference type="SAM" id="Phobius"/>
    </source>
</evidence>
<keyword evidence="1" id="KW-1133">Transmembrane helix</keyword>
<reference evidence="3 4" key="1">
    <citation type="submission" date="2014-01" db="EMBL/GenBank/DDBJ databases">
        <title>Genome sequence determination for a cystic fibrosis isolate, Inquilinus limosus.</title>
        <authorList>
            <person name="Pino M."/>
            <person name="Di Conza J."/>
            <person name="Gutkind G."/>
        </authorList>
    </citation>
    <scope>NUCLEOTIDE SEQUENCE [LARGE SCALE GENOMIC DNA]</scope>
    <source>
        <strain evidence="3 4">MP06</strain>
    </source>
</reference>
<protein>
    <recommendedName>
        <fullName evidence="2">Aerotolerance regulator N-terminal domain-containing protein</fullName>
    </recommendedName>
</protein>
<dbReference type="NCBIfam" id="TIGR02226">
    <property type="entry name" value="two_anch"/>
    <property type="match status" value="1"/>
</dbReference>
<feature type="transmembrane region" description="Helical" evidence="1">
    <location>
        <begin position="61"/>
        <end position="83"/>
    </location>
</feature>
<dbReference type="PANTHER" id="PTHR37464:SF1">
    <property type="entry name" value="BLL2463 PROTEIN"/>
    <property type="match status" value="1"/>
</dbReference>
<evidence type="ECO:0000259" key="2">
    <source>
        <dbReference type="Pfam" id="PF07584"/>
    </source>
</evidence>
<gene>
    <name evidence="3" type="ORF">P409_35400</name>
</gene>
<evidence type="ECO:0000313" key="4">
    <source>
        <dbReference type="Proteomes" id="UP000029995"/>
    </source>
</evidence>
<dbReference type="InterPro" id="IPR011933">
    <property type="entry name" value="Double_TM_dom"/>
</dbReference>
<keyword evidence="1" id="KW-0812">Transmembrane</keyword>
<name>A0A0A0CWN7_9PROT</name>
<dbReference type="PANTHER" id="PTHR37464">
    <property type="entry name" value="BLL2463 PROTEIN"/>
    <property type="match status" value="1"/>
</dbReference>
<sequence>MVTLGGLVFLAPAILAALILLPVIFWLLRVTPPAPRRLSFPAIRLLLGLQAQEETPERMPWWLLLMRLLLAALIIVALAHPVLNPGSALPGSGPVLLVVDNGWASGKGWPERQEALRDAVDKAERAGRDLVLLA</sequence>
<feature type="non-terminal residue" evidence="3">
    <location>
        <position position="134"/>
    </location>
</feature>
<dbReference type="EMBL" id="JANX01001095">
    <property type="protein sequence ID" value="KGM30053.1"/>
    <property type="molecule type" value="Genomic_DNA"/>
</dbReference>